<dbReference type="CDD" id="cd00165">
    <property type="entry name" value="S4"/>
    <property type="match status" value="1"/>
</dbReference>
<name>A0A133PLY2_9FIRM</name>
<feature type="domain" description="RNA-binding S4" evidence="2">
    <location>
        <begin position="184"/>
        <end position="244"/>
    </location>
</feature>
<dbReference type="InterPro" id="IPR012677">
    <property type="entry name" value="Nucleotide-bd_a/b_plait_sf"/>
</dbReference>
<evidence type="ECO:0000313" key="3">
    <source>
        <dbReference type="EMBL" id="KXA29556.1"/>
    </source>
</evidence>
<accession>A0A133PLY2</accession>
<evidence type="ECO:0000256" key="1">
    <source>
        <dbReference type="PROSITE-ProRule" id="PRU00182"/>
    </source>
</evidence>
<dbReference type="EMBL" id="LRQE01000034">
    <property type="protein sequence ID" value="KXA29556.1"/>
    <property type="molecule type" value="Genomic_DNA"/>
</dbReference>
<dbReference type="PROSITE" id="PS50889">
    <property type="entry name" value="S4"/>
    <property type="match status" value="1"/>
</dbReference>
<dbReference type="SMART" id="SM00363">
    <property type="entry name" value="S4"/>
    <property type="match status" value="1"/>
</dbReference>
<dbReference type="GO" id="GO:0003723">
    <property type="term" value="F:RNA binding"/>
    <property type="evidence" value="ECO:0007669"/>
    <property type="project" value="UniProtKB-KW"/>
</dbReference>
<dbReference type="InterPro" id="IPR036986">
    <property type="entry name" value="S4_RNA-bd_sf"/>
</dbReference>
<reference evidence="3 4" key="1">
    <citation type="submission" date="2016-01" db="EMBL/GenBank/DDBJ databases">
        <authorList>
            <person name="Oliw E.H."/>
        </authorList>
    </citation>
    <scope>NUCLEOTIDE SEQUENCE [LARGE SCALE GENOMIC DNA]</scope>
    <source>
        <strain evidence="3 4">CMW7756A</strain>
    </source>
</reference>
<dbReference type="PANTHER" id="PTHR13633">
    <property type="entry name" value="MITOCHONDRIAL TRANSCRIPTION RESCUE FACTOR 1"/>
    <property type="match status" value="1"/>
</dbReference>
<dbReference type="PATRIC" id="fig|54005.3.peg.1164"/>
<proteinExistence type="predicted"/>
<dbReference type="InterPro" id="IPR040591">
    <property type="entry name" value="RqcP2_RBD"/>
</dbReference>
<dbReference type="Pfam" id="PF17774">
    <property type="entry name" value="YlmH_RBD"/>
    <property type="match status" value="1"/>
</dbReference>
<gene>
    <name evidence="3" type="ORF">HMPREF3229_01180</name>
</gene>
<organism evidence="3">
    <name type="scientific">Peptoniphilus harei</name>
    <dbReference type="NCBI Taxonomy" id="54005"/>
    <lineage>
        <taxon>Bacteria</taxon>
        <taxon>Bacillati</taxon>
        <taxon>Bacillota</taxon>
        <taxon>Tissierellia</taxon>
        <taxon>Tissierellales</taxon>
        <taxon>Peptoniphilaceae</taxon>
        <taxon>Peptoniphilus</taxon>
    </lineage>
</organism>
<dbReference type="PANTHER" id="PTHR13633:SF3">
    <property type="entry name" value="MITOCHONDRIAL TRANSCRIPTION RESCUE FACTOR 1"/>
    <property type="match status" value="1"/>
</dbReference>
<evidence type="ECO:0000259" key="2">
    <source>
        <dbReference type="SMART" id="SM00363"/>
    </source>
</evidence>
<dbReference type="SUPFAM" id="SSF55174">
    <property type="entry name" value="Alpha-L RNA-binding motif"/>
    <property type="match status" value="1"/>
</dbReference>
<dbReference type="Gene3D" id="3.10.290.10">
    <property type="entry name" value="RNA-binding S4 domain"/>
    <property type="match status" value="1"/>
</dbReference>
<evidence type="ECO:0000313" key="4">
    <source>
        <dbReference type="Proteomes" id="UP000070174"/>
    </source>
</evidence>
<dbReference type="InterPro" id="IPR002942">
    <property type="entry name" value="S4_RNA-bd"/>
</dbReference>
<dbReference type="RefSeq" id="WP_060800259.1">
    <property type="nucleotide sequence ID" value="NZ_KQ957101.1"/>
</dbReference>
<dbReference type="Proteomes" id="UP000070174">
    <property type="component" value="Unassembled WGS sequence"/>
</dbReference>
<comment type="caution">
    <text evidence="3">The sequence shown here is derived from an EMBL/GenBank/DDBJ whole genome shotgun (WGS) entry which is preliminary data.</text>
</comment>
<keyword evidence="1" id="KW-0694">RNA-binding</keyword>
<dbReference type="AlphaFoldDB" id="A0A133PLY2"/>
<sequence length="260" mass="30229">MVNLNRIDLINHINRPEEKISIRKVIDKMESVMNSHISTSTDFLNPHEINLSISILNRFKDNISYQVDGGYEDSESSIIYIYPSYMYENEDDDLVLFKFDTNNKIKHGDILGSILGLSIDRGKIGDILIGEKYTYFFVKREIANFVEINLTKVSRYNILLSREDDTSGLPKKEYDYKKIIVSSFRLDNLIAKVFNLSRSKVKEMIKSELVKVNFAKETRSHLELELGDLVSLRHYGRFRIFNIEGNTKKGNFVLIVRLNK</sequence>
<protein>
    <submittedName>
        <fullName evidence="3">S4 domain protein</fullName>
    </submittedName>
</protein>
<dbReference type="Gene3D" id="3.30.70.330">
    <property type="match status" value="1"/>
</dbReference>
<dbReference type="Pfam" id="PF01479">
    <property type="entry name" value="S4"/>
    <property type="match status" value="1"/>
</dbReference>
<dbReference type="Gene3D" id="3.30.1370.160">
    <property type="match status" value="1"/>
</dbReference>